<sequence>RLRKEILVWSRLEHPNILPLLGIAYGFGTAGTYGMVCPWIDDGDLTHYLKQHNTLSLSERLIMVFAQTSLRPITVHWNLVIHGDLTGNNILVAEDGRMLLCDFGLSSLNEDYSDTIYHTSSSPNYNLPWAAPEIVLSEFPSRPSQSTDIYSFGSVTYQVLTGTRPYTGMAEGPIFLSLNDRGFPPRPTSGFVSDEFWAFMLRCWKRNREERPTSTDICKFLYSMSA</sequence>
<dbReference type="GO" id="GO:0005737">
    <property type="term" value="C:cytoplasm"/>
    <property type="evidence" value="ECO:0007669"/>
    <property type="project" value="TreeGrafter"/>
</dbReference>
<evidence type="ECO:0000313" key="3">
    <source>
        <dbReference type="Proteomes" id="UP000807353"/>
    </source>
</evidence>
<dbReference type="Gene3D" id="1.10.510.10">
    <property type="entry name" value="Transferase(Phosphotransferase) domain 1"/>
    <property type="match status" value="1"/>
</dbReference>
<evidence type="ECO:0000313" key="2">
    <source>
        <dbReference type="EMBL" id="KAF9455451.1"/>
    </source>
</evidence>
<comment type="caution">
    <text evidence="2">The sequence shown here is derived from an EMBL/GenBank/DDBJ whole genome shotgun (WGS) entry which is preliminary data.</text>
</comment>
<keyword evidence="2" id="KW-0808">Transferase</keyword>
<dbReference type="PROSITE" id="PS00109">
    <property type="entry name" value="PROTEIN_KINASE_TYR"/>
    <property type="match status" value="1"/>
</dbReference>
<keyword evidence="3" id="KW-1185">Reference proteome</keyword>
<dbReference type="Pfam" id="PF07714">
    <property type="entry name" value="PK_Tyr_Ser-Thr"/>
    <property type="match status" value="1"/>
</dbReference>
<protein>
    <submittedName>
        <fullName evidence="2">Kinase-like domain-containing protein</fullName>
    </submittedName>
</protein>
<dbReference type="PANTHER" id="PTHR23257">
    <property type="entry name" value="SERINE-THREONINE PROTEIN KINASE"/>
    <property type="match status" value="1"/>
</dbReference>
<proteinExistence type="predicted"/>
<keyword evidence="2" id="KW-0418">Kinase</keyword>
<dbReference type="SUPFAM" id="SSF56112">
    <property type="entry name" value="Protein kinase-like (PK-like)"/>
    <property type="match status" value="1"/>
</dbReference>
<dbReference type="GO" id="GO:0005524">
    <property type="term" value="F:ATP binding"/>
    <property type="evidence" value="ECO:0007669"/>
    <property type="project" value="InterPro"/>
</dbReference>
<dbReference type="AlphaFoldDB" id="A0A9P6C7S2"/>
<dbReference type="InterPro" id="IPR001245">
    <property type="entry name" value="Ser-Thr/Tyr_kinase_cat_dom"/>
</dbReference>
<dbReference type="InterPro" id="IPR011009">
    <property type="entry name" value="Kinase-like_dom_sf"/>
</dbReference>
<dbReference type="InterPro" id="IPR008266">
    <property type="entry name" value="Tyr_kinase_AS"/>
</dbReference>
<dbReference type="GO" id="GO:0007165">
    <property type="term" value="P:signal transduction"/>
    <property type="evidence" value="ECO:0007669"/>
    <property type="project" value="TreeGrafter"/>
</dbReference>
<feature type="non-terminal residue" evidence="2">
    <location>
        <position position="1"/>
    </location>
</feature>
<feature type="domain" description="Protein kinase" evidence="1">
    <location>
        <begin position="1"/>
        <end position="221"/>
    </location>
</feature>
<dbReference type="PIRSF" id="PIRSF000654">
    <property type="entry name" value="Integrin-linked_kinase"/>
    <property type="match status" value="1"/>
</dbReference>
<name>A0A9P6C7S2_9AGAR</name>
<organism evidence="2 3">
    <name type="scientific">Collybia nuda</name>
    <dbReference type="NCBI Taxonomy" id="64659"/>
    <lineage>
        <taxon>Eukaryota</taxon>
        <taxon>Fungi</taxon>
        <taxon>Dikarya</taxon>
        <taxon>Basidiomycota</taxon>
        <taxon>Agaricomycotina</taxon>
        <taxon>Agaricomycetes</taxon>
        <taxon>Agaricomycetidae</taxon>
        <taxon>Agaricales</taxon>
        <taxon>Tricholomatineae</taxon>
        <taxon>Clitocybaceae</taxon>
        <taxon>Collybia</taxon>
    </lineage>
</organism>
<accession>A0A9P6C7S2</accession>
<dbReference type="EMBL" id="MU150671">
    <property type="protein sequence ID" value="KAF9455451.1"/>
    <property type="molecule type" value="Genomic_DNA"/>
</dbReference>
<dbReference type="Proteomes" id="UP000807353">
    <property type="component" value="Unassembled WGS sequence"/>
</dbReference>
<gene>
    <name evidence="2" type="ORF">BDZ94DRAFT_1179942</name>
</gene>
<dbReference type="InterPro" id="IPR000719">
    <property type="entry name" value="Prot_kinase_dom"/>
</dbReference>
<dbReference type="OrthoDB" id="346907at2759"/>
<evidence type="ECO:0000259" key="1">
    <source>
        <dbReference type="PROSITE" id="PS50011"/>
    </source>
</evidence>
<dbReference type="PROSITE" id="PS50011">
    <property type="entry name" value="PROTEIN_KINASE_DOM"/>
    <property type="match status" value="1"/>
</dbReference>
<dbReference type="InterPro" id="IPR050167">
    <property type="entry name" value="Ser_Thr_protein_kinase"/>
</dbReference>
<reference evidence="2" key="1">
    <citation type="submission" date="2020-11" db="EMBL/GenBank/DDBJ databases">
        <authorList>
            <consortium name="DOE Joint Genome Institute"/>
            <person name="Ahrendt S."/>
            <person name="Riley R."/>
            <person name="Andreopoulos W."/>
            <person name="Labutti K."/>
            <person name="Pangilinan J."/>
            <person name="Ruiz-Duenas F.J."/>
            <person name="Barrasa J.M."/>
            <person name="Sanchez-Garcia M."/>
            <person name="Camarero S."/>
            <person name="Miyauchi S."/>
            <person name="Serrano A."/>
            <person name="Linde D."/>
            <person name="Babiker R."/>
            <person name="Drula E."/>
            <person name="Ayuso-Fernandez I."/>
            <person name="Pacheco R."/>
            <person name="Padilla G."/>
            <person name="Ferreira P."/>
            <person name="Barriuso J."/>
            <person name="Kellner H."/>
            <person name="Castanera R."/>
            <person name="Alfaro M."/>
            <person name="Ramirez L."/>
            <person name="Pisabarro A.G."/>
            <person name="Kuo A."/>
            <person name="Tritt A."/>
            <person name="Lipzen A."/>
            <person name="He G."/>
            <person name="Yan M."/>
            <person name="Ng V."/>
            <person name="Cullen D."/>
            <person name="Martin F."/>
            <person name="Rosso M.-N."/>
            <person name="Henrissat B."/>
            <person name="Hibbett D."/>
            <person name="Martinez A.T."/>
            <person name="Grigoriev I.V."/>
        </authorList>
    </citation>
    <scope>NUCLEOTIDE SEQUENCE</scope>
    <source>
        <strain evidence="2">CBS 247.69</strain>
    </source>
</reference>
<dbReference type="GO" id="GO:0004672">
    <property type="term" value="F:protein kinase activity"/>
    <property type="evidence" value="ECO:0007669"/>
    <property type="project" value="InterPro"/>
</dbReference>